<evidence type="ECO:0000313" key="1">
    <source>
        <dbReference type="EMBL" id="KAF8437705.1"/>
    </source>
</evidence>
<protein>
    <submittedName>
        <fullName evidence="1">Uncharacterized protein</fullName>
    </submittedName>
</protein>
<dbReference type="EMBL" id="WHUW01000018">
    <property type="protein sequence ID" value="KAF8437705.1"/>
    <property type="molecule type" value="Genomic_DNA"/>
</dbReference>
<dbReference type="AlphaFoldDB" id="A0AAD4BQS8"/>
<proteinExistence type="predicted"/>
<reference evidence="1" key="1">
    <citation type="submission" date="2019-10" db="EMBL/GenBank/DDBJ databases">
        <authorList>
            <consortium name="DOE Joint Genome Institute"/>
            <person name="Kuo A."/>
            <person name="Miyauchi S."/>
            <person name="Kiss E."/>
            <person name="Drula E."/>
            <person name="Kohler A."/>
            <person name="Sanchez-Garcia M."/>
            <person name="Andreopoulos B."/>
            <person name="Barry K.W."/>
            <person name="Bonito G."/>
            <person name="Buee M."/>
            <person name="Carver A."/>
            <person name="Chen C."/>
            <person name="Cichocki N."/>
            <person name="Clum A."/>
            <person name="Culley D."/>
            <person name="Crous P.W."/>
            <person name="Fauchery L."/>
            <person name="Girlanda M."/>
            <person name="Hayes R."/>
            <person name="Keri Z."/>
            <person name="LaButti K."/>
            <person name="Lipzen A."/>
            <person name="Lombard V."/>
            <person name="Magnuson J."/>
            <person name="Maillard F."/>
            <person name="Morin E."/>
            <person name="Murat C."/>
            <person name="Nolan M."/>
            <person name="Ohm R."/>
            <person name="Pangilinan J."/>
            <person name="Pereira M."/>
            <person name="Perotto S."/>
            <person name="Peter M."/>
            <person name="Riley R."/>
            <person name="Sitrit Y."/>
            <person name="Stielow B."/>
            <person name="Szollosi G."/>
            <person name="Zifcakova L."/>
            <person name="Stursova M."/>
            <person name="Spatafora J.W."/>
            <person name="Tedersoo L."/>
            <person name="Vaario L.-M."/>
            <person name="Yamada A."/>
            <person name="Yan M."/>
            <person name="Wang P."/>
            <person name="Xu J."/>
            <person name="Bruns T."/>
            <person name="Baldrian P."/>
            <person name="Vilgalys R."/>
            <person name="Henrissat B."/>
            <person name="Grigoriev I.V."/>
            <person name="Hibbett D."/>
            <person name="Nagy L.G."/>
            <person name="Martin F.M."/>
        </authorList>
    </citation>
    <scope>NUCLEOTIDE SEQUENCE</scope>
    <source>
        <strain evidence="1">BED1</strain>
    </source>
</reference>
<name>A0AAD4BQS8_BOLED</name>
<gene>
    <name evidence="1" type="ORF">L210DRAFT_3546733</name>
</gene>
<organism evidence="1 2">
    <name type="scientific">Boletus edulis BED1</name>
    <dbReference type="NCBI Taxonomy" id="1328754"/>
    <lineage>
        <taxon>Eukaryota</taxon>
        <taxon>Fungi</taxon>
        <taxon>Dikarya</taxon>
        <taxon>Basidiomycota</taxon>
        <taxon>Agaricomycotina</taxon>
        <taxon>Agaricomycetes</taxon>
        <taxon>Agaricomycetidae</taxon>
        <taxon>Boletales</taxon>
        <taxon>Boletineae</taxon>
        <taxon>Boletaceae</taxon>
        <taxon>Boletoideae</taxon>
        <taxon>Boletus</taxon>
    </lineage>
</organism>
<evidence type="ECO:0000313" key="2">
    <source>
        <dbReference type="Proteomes" id="UP001194468"/>
    </source>
</evidence>
<sequence length="81" mass="9144">MTTAQVCNFIVRLPTMCDACHQRHFRKVTVCESLLYSHLLSKKIFFGLDFLGATNSTRALECFWCQDGPTQVELSVLASLT</sequence>
<dbReference type="Proteomes" id="UP001194468">
    <property type="component" value="Unassembled WGS sequence"/>
</dbReference>
<keyword evidence="2" id="KW-1185">Reference proteome</keyword>
<accession>A0AAD4BQS8</accession>
<comment type="caution">
    <text evidence="1">The sequence shown here is derived from an EMBL/GenBank/DDBJ whole genome shotgun (WGS) entry which is preliminary data.</text>
</comment>
<reference evidence="1" key="2">
    <citation type="journal article" date="2020" name="Nat. Commun.">
        <title>Large-scale genome sequencing of mycorrhizal fungi provides insights into the early evolution of symbiotic traits.</title>
        <authorList>
            <person name="Miyauchi S."/>
            <person name="Kiss E."/>
            <person name="Kuo A."/>
            <person name="Drula E."/>
            <person name="Kohler A."/>
            <person name="Sanchez-Garcia M."/>
            <person name="Morin E."/>
            <person name="Andreopoulos B."/>
            <person name="Barry K.W."/>
            <person name="Bonito G."/>
            <person name="Buee M."/>
            <person name="Carver A."/>
            <person name="Chen C."/>
            <person name="Cichocki N."/>
            <person name="Clum A."/>
            <person name="Culley D."/>
            <person name="Crous P.W."/>
            <person name="Fauchery L."/>
            <person name="Girlanda M."/>
            <person name="Hayes R.D."/>
            <person name="Keri Z."/>
            <person name="LaButti K."/>
            <person name="Lipzen A."/>
            <person name="Lombard V."/>
            <person name="Magnuson J."/>
            <person name="Maillard F."/>
            <person name="Murat C."/>
            <person name="Nolan M."/>
            <person name="Ohm R.A."/>
            <person name="Pangilinan J."/>
            <person name="Pereira M.F."/>
            <person name="Perotto S."/>
            <person name="Peter M."/>
            <person name="Pfister S."/>
            <person name="Riley R."/>
            <person name="Sitrit Y."/>
            <person name="Stielow J.B."/>
            <person name="Szollosi G."/>
            <person name="Zifcakova L."/>
            <person name="Stursova M."/>
            <person name="Spatafora J.W."/>
            <person name="Tedersoo L."/>
            <person name="Vaario L.M."/>
            <person name="Yamada A."/>
            <person name="Yan M."/>
            <person name="Wang P."/>
            <person name="Xu J."/>
            <person name="Bruns T."/>
            <person name="Baldrian P."/>
            <person name="Vilgalys R."/>
            <person name="Dunand C."/>
            <person name="Henrissat B."/>
            <person name="Grigoriev I.V."/>
            <person name="Hibbett D."/>
            <person name="Nagy L.G."/>
            <person name="Martin F.M."/>
        </authorList>
    </citation>
    <scope>NUCLEOTIDE SEQUENCE</scope>
    <source>
        <strain evidence="1">BED1</strain>
    </source>
</reference>